<dbReference type="FunFam" id="2.170.130.10:FF:000010">
    <property type="entry name" value="Ferripyoverdine receptor"/>
    <property type="match status" value="1"/>
</dbReference>
<dbReference type="PANTHER" id="PTHR32552">
    <property type="entry name" value="FERRICHROME IRON RECEPTOR-RELATED"/>
    <property type="match status" value="1"/>
</dbReference>
<keyword evidence="3 14" id="KW-0813">Transport</keyword>
<evidence type="ECO:0000256" key="12">
    <source>
        <dbReference type="ARBA" id="ARBA00023170"/>
    </source>
</evidence>
<dbReference type="Pfam" id="PF00593">
    <property type="entry name" value="TonB_dep_Rec_b-barrel"/>
    <property type="match status" value="1"/>
</dbReference>
<dbReference type="Gene3D" id="2.40.170.20">
    <property type="entry name" value="TonB-dependent receptor, beta-barrel domain"/>
    <property type="match status" value="1"/>
</dbReference>
<keyword evidence="10 15" id="KW-0798">TonB box</keyword>
<keyword evidence="5" id="KW-0410">Iron transport</keyword>
<keyword evidence="6 14" id="KW-0812">Transmembrane</keyword>
<evidence type="ECO:0000256" key="7">
    <source>
        <dbReference type="ARBA" id="ARBA00022729"/>
    </source>
</evidence>
<keyword evidence="8" id="KW-0408">Iron</keyword>
<dbReference type="InterPro" id="IPR039426">
    <property type="entry name" value="TonB-dep_rcpt-like"/>
</dbReference>
<dbReference type="GO" id="GO:0015891">
    <property type="term" value="P:siderophore transport"/>
    <property type="evidence" value="ECO:0007669"/>
    <property type="project" value="InterPro"/>
</dbReference>
<dbReference type="PROSITE" id="PS52016">
    <property type="entry name" value="TONB_DEPENDENT_REC_3"/>
    <property type="match status" value="1"/>
</dbReference>
<name>A0A2K9NHV7_9PROT</name>
<evidence type="ECO:0000256" key="11">
    <source>
        <dbReference type="ARBA" id="ARBA00023136"/>
    </source>
</evidence>
<dbReference type="InterPro" id="IPR000531">
    <property type="entry name" value="Beta-barrel_TonB"/>
</dbReference>
<dbReference type="GO" id="GO:0015344">
    <property type="term" value="F:siderophore uptake transmembrane transporter activity"/>
    <property type="evidence" value="ECO:0007669"/>
    <property type="project" value="TreeGrafter"/>
</dbReference>
<feature type="domain" description="TonB-dependent receptor plug" evidence="18">
    <location>
        <begin position="68"/>
        <end position="168"/>
    </location>
</feature>
<evidence type="ECO:0000256" key="2">
    <source>
        <dbReference type="ARBA" id="ARBA00009810"/>
    </source>
</evidence>
<evidence type="ECO:0000256" key="1">
    <source>
        <dbReference type="ARBA" id="ARBA00004571"/>
    </source>
</evidence>
<evidence type="ECO:0000256" key="16">
    <source>
        <dbReference type="SAM" id="SignalP"/>
    </source>
</evidence>
<keyword evidence="12 19" id="KW-0675">Receptor</keyword>
<evidence type="ECO:0000259" key="17">
    <source>
        <dbReference type="Pfam" id="PF00593"/>
    </source>
</evidence>
<comment type="subcellular location">
    <subcellularLocation>
        <location evidence="1 14">Cell outer membrane</location>
        <topology evidence="1 14">Multi-pass membrane protein</topology>
    </subcellularLocation>
</comment>
<evidence type="ECO:0000313" key="20">
    <source>
        <dbReference type="Proteomes" id="UP000234752"/>
    </source>
</evidence>
<evidence type="ECO:0000256" key="3">
    <source>
        <dbReference type="ARBA" id="ARBA00022448"/>
    </source>
</evidence>
<evidence type="ECO:0000256" key="6">
    <source>
        <dbReference type="ARBA" id="ARBA00022692"/>
    </source>
</evidence>
<feature type="signal peptide" evidence="16">
    <location>
        <begin position="1"/>
        <end position="32"/>
    </location>
</feature>
<evidence type="ECO:0000256" key="4">
    <source>
        <dbReference type="ARBA" id="ARBA00022452"/>
    </source>
</evidence>
<dbReference type="RefSeq" id="WP_102114203.1">
    <property type="nucleotide sequence ID" value="NZ_BMGN01000010.1"/>
</dbReference>
<dbReference type="PANTHER" id="PTHR32552:SF74">
    <property type="entry name" value="HYDROXAMATE SIDEROPHORE RECEPTOR FHUE"/>
    <property type="match status" value="1"/>
</dbReference>
<dbReference type="EMBL" id="CP025612">
    <property type="protein sequence ID" value="AUN32670.1"/>
    <property type="molecule type" value="Genomic_DNA"/>
</dbReference>
<evidence type="ECO:0000256" key="15">
    <source>
        <dbReference type="RuleBase" id="RU003357"/>
    </source>
</evidence>
<keyword evidence="7 16" id="KW-0732">Signal</keyword>
<keyword evidence="11 14" id="KW-0472">Membrane</keyword>
<dbReference type="CDD" id="cd01347">
    <property type="entry name" value="ligand_gated_channel"/>
    <property type="match status" value="1"/>
</dbReference>
<dbReference type="InterPro" id="IPR010105">
    <property type="entry name" value="TonB_sidphr_rcpt"/>
</dbReference>
<dbReference type="InterPro" id="IPR012910">
    <property type="entry name" value="Plug_dom"/>
</dbReference>
<evidence type="ECO:0000313" key="19">
    <source>
        <dbReference type="EMBL" id="AUN32670.1"/>
    </source>
</evidence>
<dbReference type="OrthoDB" id="9760333at2"/>
<dbReference type="Proteomes" id="UP000234752">
    <property type="component" value="Chromosome eg_2"/>
</dbReference>
<feature type="domain" description="TonB-dependent receptor-like beta-barrel" evidence="17">
    <location>
        <begin position="255"/>
        <end position="708"/>
    </location>
</feature>
<feature type="chain" id="PRO_5014998580" evidence="16">
    <location>
        <begin position="33"/>
        <end position="739"/>
    </location>
</feature>
<comment type="similarity">
    <text evidence="2 14 15">Belongs to the TonB-dependent receptor family.</text>
</comment>
<evidence type="ECO:0000256" key="5">
    <source>
        <dbReference type="ARBA" id="ARBA00022496"/>
    </source>
</evidence>
<dbReference type="GO" id="GO:0038023">
    <property type="term" value="F:signaling receptor activity"/>
    <property type="evidence" value="ECO:0007669"/>
    <property type="project" value="InterPro"/>
</dbReference>
<organism evidence="19 20">
    <name type="scientific">Niveispirillum cyanobacteriorum</name>
    <dbReference type="NCBI Taxonomy" id="1612173"/>
    <lineage>
        <taxon>Bacteria</taxon>
        <taxon>Pseudomonadati</taxon>
        <taxon>Pseudomonadota</taxon>
        <taxon>Alphaproteobacteria</taxon>
        <taxon>Rhodospirillales</taxon>
        <taxon>Azospirillaceae</taxon>
        <taxon>Niveispirillum</taxon>
    </lineage>
</organism>
<dbReference type="InterPro" id="IPR036942">
    <property type="entry name" value="Beta-barrel_TonB_sf"/>
</dbReference>
<dbReference type="KEGG" id="ncb:C0V82_20340"/>
<dbReference type="Gene3D" id="2.170.130.10">
    <property type="entry name" value="TonB-dependent receptor, plug domain"/>
    <property type="match status" value="1"/>
</dbReference>
<dbReference type="InterPro" id="IPR037066">
    <property type="entry name" value="Plug_dom_sf"/>
</dbReference>
<dbReference type="Pfam" id="PF07715">
    <property type="entry name" value="Plug"/>
    <property type="match status" value="1"/>
</dbReference>
<evidence type="ECO:0000256" key="8">
    <source>
        <dbReference type="ARBA" id="ARBA00023004"/>
    </source>
</evidence>
<sequence length="739" mass="81282">MSRPHSGYPCVWAATALSLSLALLASPTPALTATDENEQLLNEILVLHRTEGYHARAANTATKLPLSLRETPQSVTVMTRERIEDYNLITVADVLEQTPGITVQSYDSNRTRFLARGFPITNFQFDGVPTVFQTGAAANSVMSDTSIYERVEIVRGATGLVTGTGDPSATINMVRKRPQESFNASTSLTYGSWSYKRAEADIGGPLLESGRIRARLVGTYTDRESHVRFQRDKSPSLYGVIEGDVTETTRLRVGVDYLRTDSQGGSWGASPLFYSDGTRIRTDRSYSAASKWSRWQRDNINLSGSLEQSIGEWVARLAYNKRWTDTESLLYVGSNSGATSFINKQTGLGLGRSDTYGVGETREDSLDAYASGPVELFGRSHELVFGTNHYDRDFASMHASITSRPYGATFPSIYTWNGDIGMPTVQNLGIPRTLEHSTESGVYGAIRLNPMDGVKIIAGARYSDFETETENFSTTGVRTSITAVNADTKLSPYLGMVIDLTDEISAFASYGQVFRPQSQRDRDNEQLAPLTGANYEAGLKGEFFDKRLYAALNGFHMQQDNVAELDPTATPGMLPDGADAYRAVKGVETWGAEAEVSGSITPQWRLTGGYTYARSEDQMGARTFTVSPAHMLRLFSNYRQGDYSVGGGLTWQSEIYQNQAIPTGRFNVNGTPITAQGRVTQGAYVLADLMARYQVGEQVSVGVNATNIFDRKYYRNVGYFNAGFWGQPRRVLVNLRASI</sequence>
<keyword evidence="4 14" id="KW-1134">Transmembrane beta strand</keyword>
<gene>
    <name evidence="19" type="ORF">C0V82_20340</name>
</gene>
<dbReference type="GO" id="GO:0009279">
    <property type="term" value="C:cell outer membrane"/>
    <property type="evidence" value="ECO:0007669"/>
    <property type="project" value="UniProtKB-SubCell"/>
</dbReference>
<keyword evidence="9" id="KW-0406">Ion transport</keyword>
<reference evidence="19 20" key="1">
    <citation type="submission" date="2017-12" db="EMBL/GenBank/DDBJ databases">
        <title>Genomes of bacteria within cyanobacterial aggregates.</title>
        <authorList>
            <person name="Cai H."/>
        </authorList>
    </citation>
    <scope>NUCLEOTIDE SEQUENCE [LARGE SCALE GENOMIC DNA]</scope>
    <source>
        <strain evidence="19 20">TH16</strain>
    </source>
</reference>
<evidence type="ECO:0000259" key="18">
    <source>
        <dbReference type="Pfam" id="PF07715"/>
    </source>
</evidence>
<keyword evidence="20" id="KW-1185">Reference proteome</keyword>
<dbReference type="NCBIfam" id="TIGR01783">
    <property type="entry name" value="TonB-siderophor"/>
    <property type="match status" value="1"/>
</dbReference>
<evidence type="ECO:0000256" key="13">
    <source>
        <dbReference type="ARBA" id="ARBA00023237"/>
    </source>
</evidence>
<evidence type="ECO:0000256" key="14">
    <source>
        <dbReference type="PROSITE-ProRule" id="PRU01360"/>
    </source>
</evidence>
<proteinExistence type="inferred from homology"/>
<keyword evidence="13 14" id="KW-0998">Cell outer membrane</keyword>
<dbReference type="SUPFAM" id="SSF56935">
    <property type="entry name" value="Porins"/>
    <property type="match status" value="1"/>
</dbReference>
<evidence type="ECO:0000256" key="9">
    <source>
        <dbReference type="ARBA" id="ARBA00023065"/>
    </source>
</evidence>
<dbReference type="AlphaFoldDB" id="A0A2K9NHV7"/>
<evidence type="ECO:0000256" key="10">
    <source>
        <dbReference type="ARBA" id="ARBA00023077"/>
    </source>
</evidence>
<accession>A0A2K9NHV7</accession>
<protein>
    <submittedName>
        <fullName evidence="19">TonB-dependent siderophore receptor</fullName>
    </submittedName>
</protein>